<comment type="caution">
    <text evidence="7">The sequence shown here is derived from an EMBL/GenBank/DDBJ whole genome shotgun (WGS) entry which is preliminary data.</text>
</comment>
<evidence type="ECO:0000256" key="2">
    <source>
        <dbReference type="ARBA" id="ARBA00022692"/>
    </source>
</evidence>
<dbReference type="SUPFAM" id="SSF161098">
    <property type="entry name" value="MetI-like"/>
    <property type="match status" value="1"/>
</dbReference>
<dbReference type="Gene3D" id="1.10.3720.10">
    <property type="entry name" value="MetI-like"/>
    <property type="match status" value="1"/>
</dbReference>
<organism evidence="7 8">
    <name type="scientific">Zhenpiania hominis</name>
    <dbReference type="NCBI Taxonomy" id="2763644"/>
    <lineage>
        <taxon>Bacteria</taxon>
        <taxon>Bacillati</taxon>
        <taxon>Bacillota</taxon>
        <taxon>Clostridia</taxon>
        <taxon>Peptostreptococcales</taxon>
        <taxon>Anaerovoracaceae</taxon>
        <taxon>Zhenpiania</taxon>
    </lineage>
</organism>
<dbReference type="InterPro" id="IPR000515">
    <property type="entry name" value="MetI-like"/>
</dbReference>
<keyword evidence="5" id="KW-0813">Transport</keyword>
<dbReference type="InterPro" id="IPR035906">
    <property type="entry name" value="MetI-like_sf"/>
</dbReference>
<evidence type="ECO:0000256" key="1">
    <source>
        <dbReference type="ARBA" id="ARBA00004141"/>
    </source>
</evidence>
<feature type="transmembrane region" description="Helical" evidence="5">
    <location>
        <begin position="65"/>
        <end position="86"/>
    </location>
</feature>
<sequence>MDAIGHGVMEALRLIFSGDAEIFEIVGLSLYVSFFSVVISSCIGIPAGVFLGTHSFRGKGILIRVIYTLMSLPPVIAGLTVFLILMRRGPLGSFQLNYTVTAMIIAQICLVTPIVTGLTYNLVKEKAPVVYKLATTLGARKASRMKLLIYEMRTGLTTSVVSGFGRAISEVGAVMIVGGNIKGRTRVMTTYITELKGMGNYERAIAIGIILLAISFLVNALLYHFQERESR</sequence>
<dbReference type="Proteomes" id="UP000602647">
    <property type="component" value="Unassembled WGS sequence"/>
</dbReference>
<keyword evidence="8" id="KW-1185">Reference proteome</keyword>
<keyword evidence="4 5" id="KW-0472">Membrane</keyword>
<dbReference type="PANTHER" id="PTHR43632">
    <property type="entry name" value="PERMEASE COMPONENT OF TUNGSTATE ABC TRANSPORTER"/>
    <property type="match status" value="1"/>
</dbReference>
<name>A0A923NQ50_9FIRM</name>
<feature type="transmembrane region" description="Helical" evidence="5">
    <location>
        <begin position="30"/>
        <end position="53"/>
    </location>
</feature>
<comment type="subcellular location">
    <subcellularLocation>
        <location evidence="5">Cell membrane</location>
        <topology evidence="5">Multi-pass membrane protein</topology>
    </subcellularLocation>
    <subcellularLocation>
        <location evidence="1">Membrane</location>
        <topology evidence="1">Multi-pass membrane protein</topology>
    </subcellularLocation>
</comment>
<evidence type="ECO:0000256" key="3">
    <source>
        <dbReference type="ARBA" id="ARBA00022989"/>
    </source>
</evidence>
<evidence type="ECO:0000313" key="7">
    <source>
        <dbReference type="EMBL" id="MBC6680645.1"/>
    </source>
</evidence>
<dbReference type="PROSITE" id="PS50928">
    <property type="entry name" value="ABC_TM1"/>
    <property type="match status" value="1"/>
</dbReference>
<keyword evidence="3 5" id="KW-1133">Transmembrane helix</keyword>
<feature type="transmembrane region" description="Helical" evidence="5">
    <location>
        <begin position="204"/>
        <end position="225"/>
    </location>
</feature>
<dbReference type="GO" id="GO:0055085">
    <property type="term" value="P:transmembrane transport"/>
    <property type="evidence" value="ECO:0007669"/>
    <property type="project" value="InterPro"/>
</dbReference>
<comment type="similarity">
    <text evidence="5">Belongs to the binding-protein-dependent transport system permease family.</text>
</comment>
<evidence type="ECO:0000313" key="8">
    <source>
        <dbReference type="Proteomes" id="UP000602647"/>
    </source>
</evidence>
<reference evidence="7" key="1">
    <citation type="submission" date="2020-08" db="EMBL/GenBank/DDBJ databases">
        <title>Genome public.</title>
        <authorList>
            <person name="Liu C."/>
            <person name="Sun Q."/>
        </authorList>
    </citation>
    <scope>NUCLEOTIDE SEQUENCE</scope>
    <source>
        <strain evidence="7">BX12</strain>
    </source>
</reference>
<dbReference type="NCBIfam" id="NF038017">
    <property type="entry name" value="ABC_perm1"/>
    <property type="match status" value="1"/>
</dbReference>
<protein>
    <submittedName>
        <fullName evidence="7">ABC transporter permease</fullName>
    </submittedName>
</protein>
<dbReference type="InterPro" id="IPR049783">
    <property type="entry name" value="ABC_perm_TupB-like"/>
</dbReference>
<gene>
    <name evidence="7" type="ORF">H9L42_12520</name>
</gene>
<proteinExistence type="inferred from homology"/>
<dbReference type="PANTHER" id="PTHR43632:SF1">
    <property type="entry name" value="PERMEASE COMPONENT OF TUNGSTATE ABC TRANSPORTER"/>
    <property type="match status" value="1"/>
</dbReference>
<dbReference type="GO" id="GO:0005886">
    <property type="term" value="C:plasma membrane"/>
    <property type="evidence" value="ECO:0007669"/>
    <property type="project" value="UniProtKB-SubCell"/>
</dbReference>
<dbReference type="RefSeq" id="WP_187303743.1">
    <property type="nucleotide sequence ID" value="NZ_CBCTON010000005.1"/>
</dbReference>
<evidence type="ECO:0000256" key="5">
    <source>
        <dbReference type="RuleBase" id="RU363032"/>
    </source>
</evidence>
<evidence type="ECO:0000259" key="6">
    <source>
        <dbReference type="PROSITE" id="PS50928"/>
    </source>
</evidence>
<dbReference type="AlphaFoldDB" id="A0A923NQ50"/>
<dbReference type="Pfam" id="PF00528">
    <property type="entry name" value="BPD_transp_1"/>
    <property type="match status" value="1"/>
</dbReference>
<feature type="transmembrane region" description="Helical" evidence="5">
    <location>
        <begin position="98"/>
        <end position="123"/>
    </location>
</feature>
<accession>A0A923NQ50</accession>
<feature type="domain" description="ABC transmembrane type-1" evidence="6">
    <location>
        <begin position="26"/>
        <end position="222"/>
    </location>
</feature>
<dbReference type="CDD" id="cd06261">
    <property type="entry name" value="TM_PBP2"/>
    <property type="match status" value="1"/>
</dbReference>
<dbReference type="EMBL" id="JACRYT010000016">
    <property type="protein sequence ID" value="MBC6680645.1"/>
    <property type="molecule type" value="Genomic_DNA"/>
</dbReference>
<evidence type="ECO:0000256" key="4">
    <source>
        <dbReference type="ARBA" id="ARBA00023136"/>
    </source>
</evidence>
<keyword evidence="2 5" id="KW-0812">Transmembrane</keyword>